<dbReference type="Proteomes" id="UP001140513">
    <property type="component" value="Unassembled WGS sequence"/>
</dbReference>
<accession>A0A9W8XME2</accession>
<gene>
    <name evidence="1" type="ORF">N0V89_006364</name>
</gene>
<dbReference type="OrthoDB" id="3795413at2759"/>
<evidence type="ECO:0000313" key="2">
    <source>
        <dbReference type="Proteomes" id="UP001140513"/>
    </source>
</evidence>
<dbReference type="AlphaFoldDB" id="A0A9W8XME2"/>
<dbReference type="GeneID" id="80909894"/>
<proteinExistence type="predicted"/>
<keyword evidence="2" id="KW-1185">Reference proteome</keyword>
<reference evidence="1" key="1">
    <citation type="submission" date="2022-10" db="EMBL/GenBank/DDBJ databases">
        <title>Tapping the CABI collections for fungal endophytes: first genome assemblies for Collariella, Neodidymelliopsis, Ascochyta clinopodiicola, Didymella pomorum, Didymosphaeria variabile, Neocosmospora piperis and Neocucurbitaria cava.</title>
        <authorList>
            <person name="Hill R."/>
        </authorList>
    </citation>
    <scope>NUCLEOTIDE SEQUENCE</scope>
    <source>
        <strain evidence="1">IMI 356815</strain>
    </source>
</reference>
<dbReference type="RefSeq" id="XP_056072401.1">
    <property type="nucleotide sequence ID" value="XM_056215134.1"/>
</dbReference>
<sequence>MAFTNKIAAAFTHDVTNDLGQYVMPHLIEWWKVVRAEHDYHYKQIAELKALIRQADKAIAPAKKRDGPQSIVTKRLIQHRRSSHENVKPLEDKIYLLRRHLASFDKIFNAAIEPYSRASSLALTSALYAKCPRELRDMVYSHLLEGATLSDQFAKQVWLPYESVDYSFPIFLNPEYVYEEVVSEMMHILAKRFTPTRSKLRAFFTTSDVELEFAASEFFRHLREATFPNTVFATPPLRSDAEKMRAAEELYGRYCRGGMLKPTCRFVTKVAKREEVEW</sequence>
<comment type="caution">
    <text evidence="1">The sequence shown here is derived from an EMBL/GenBank/DDBJ whole genome shotgun (WGS) entry which is preliminary data.</text>
</comment>
<organism evidence="1 2">
    <name type="scientific">Didymosphaeria variabile</name>
    <dbReference type="NCBI Taxonomy" id="1932322"/>
    <lineage>
        <taxon>Eukaryota</taxon>
        <taxon>Fungi</taxon>
        <taxon>Dikarya</taxon>
        <taxon>Ascomycota</taxon>
        <taxon>Pezizomycotina</taxon>
        <taxon>Dothideomycetes</taxon>
        <taxon>Pleosporomycetidae</taxon>
        <taxon>Pleosporales</taxon>
        <taxon>Massarineae</taxon>
        <taxon>Didymosphaeriaceae</taxon>
        <taxon>Didymosphaeria</taxon>
    </lineage>
</organism>
<evidence type="ECO:0000313" key="1">
    <source>
        <dbReference type="EMBL" id="KAJ4354627.1"/>
    </source>
</evidence>
<name>A0A9W8XME2_9PLEO</name>
<protein>
    <submittedName>
        <fullName evidence="1">Uncharacterized protein</fullName>
    </submittedName>
</protein>
<dbReference type="EMBL" id="JAPEUX010000004">
    <property type="protein sequence ID" value="KAJ4354627.1"/>
    <property type="molecule type" value="Genomic_DNA"/>
</dbReference>